<feature type="domain" description="DUF1266" evidence="2">
    <location>
        <begin position="247"/>
        <end position="314"/>
    </location>
</feature>
<evidence type="ECO:0000259" key="2">
    <source>
        <dbReference type="Pfam" id="PF06889"/>
    </source>
</evidence>
<evidence type="ECO:0000256" key="1">
    <source>
        <dbReference type="SAM" id="Phobius"/>
    </source>
</evidence>
<dbReference type="Pfam" id="PF06889">
    <property type="entry name" value="DUF1266"/>
    <property type="match status" value="1"/>
</dbReference>
<keyword evidence="1" id="KW-0812">Transmembrane</keyword>
<dbReference type="RefSeq" id="WP_119482127.1">
    <property type="nucleotide sequence ID" value="NZ_QXTG01000002.1"/>
</dbReference>
<dbReference type="OrthoDB" id="5062235at2"/>
<evidence type="ECO:0000313" key="3">
    <source>
        <dbReference type="EMBL" id="RIX27818.1"/>
    </source>
</evidence>
<accession>A0A3A1TW49</accession>
<name>A0A3A1TW49_9MICO</name>
<proteinExistence type="predicted"/>
<dbReference type="AlphaFoldDB" id="A0A3A1TW49"/>
<comment type="caution">
    <text evidence="3">The sequence shown here is derived from an EMBL/GenBank/DDBJ whole genome shotgun (WGS) entry which is preliminary data.</text>
</comment>
<feature type="transmembrane region" description="Helical" evidence="1">
    <location>
        <begin position="35"/>
        <end position="57"/>
    </location>
</feature>
<keyword evidence="1" id="KW-1133">Transmembrane helix</keyword>
<dbReference type="EMBL" id="QXTG01000002">
    <property type="protein sequence ID" value="RIX27818.1"/>
    <property type="molecule type" value="Genomic_DNA"/>
</dbReference>
<dbReference type="InterPro" id="IPR009677">
    <property type="entry name" value="DUF1266"/>
</dbReference>
<dbReference type="Proteomes" id="UP000265742">
    <property type="component" value="Unassembled WGS sequence"/>
</dbReference>
<gene>
    <name evidence="3" type="ORF">D1781_09775</name>
</gene>
<reference evidence="4" key="1">
    <citation type="submission" date="2018-09" db="EMBL/GenBank/DDBJ databases">
        <authorList>
            <person name="Kim I."/>
        </authorList>
    </citation>
    <scope>NUCLEOTIDE SEQUENCE [LARGE SCALE GENOMIC DNA]</scope>
    <source>
        <strain evidence="4">DD4a</strain>
    </source>
</reference>
<sequence>MLQNRYGDRTFPIRTRWSDLRAIRLTMRASDPNRAALRGVLWVLPALVVLAVMVPAFDVFGPSTSGPEDVGFLISLGVFVVLAAAGIVVGSLFDRRIPRREQEAYWRLSGIGPVTDRQQQLLALDAQSDYAIGGWNSTLDYGPAAHRLPVAERSRPSRRGPRPRFVSMPLFATADLRARLDNDQHIASGRDTELFVADALGDASLSARFHAVLHGEQGERMLGRLSSLTGLSEWDLRELDEPLGGRPPLLLWGADSQRVISIVRMAHLADHVDASTAWRLIERAAEPAEGLFGSWDAYWANVRIGVAFFSDRLEAVQAFDDSLAGLRGSAWPAARVPFPSRPVPAWLPRFEGTEGRPIDER</sequence>
<keyword evidence="1" id="KW-0472">Membrane</keyword>
<protein>
    <submittedName>
        <fullName evidence="3">DUF1266 domain-containing protein</fullName>
    </submittedName>
</protein>
<organism evidence="3 4">
    <name type="scientific">Amnibacterium setariae</name>
    <dbReference type="NCBI Taxonomy" id="2306585"/>
    <lineage>
        <taxon>Bacteria</taxon>
        <taxon>Bacillati</taxon>
        <taxon>Actinomycetota</taxon>
        <taxon>Actinomycetes</taxon>
        <taxon>Micrococcales</taxon>
        <taxon>Microbacteriaceae</taxon>
        <taxon>Amnibacterium</taxon>
    </lineage>
</organism>
<evidence type="ECO:0000313" key="4">
    <source>
        <dbReference type="Proteomes" id="UP000265742"/>
    </source>
</evidence>
<feature type="transmembrane region" description="Helical" evidence="1">
    <location>
        <begin position="72"/>
        <end position="93"/>
    </location>
</feature>
<keyword evidence="4" id="KW-1185">Reference proteome</keyword>